<protein>
    <submittedName>
        <fullName evidence="2">NAD-dependent dehydratase</fullName>
    </submittedName>
</protein>
<dbReference type="EMBL" id="MINH01000019">
    <property type="protein sequence ID" value="POG10928.1"/>
    <property type="molecule type" value="Genomic_DNA"/>
</dbReference>
<name>A0A2S3X745_PSEPU</name>
<dbReference type="Proteomes" id="UP000237230">
    <property type="component" value="Unassembled WGS sequence"/>
</dbReference>
<gene>
    <name evidence="2" type="ORF">BGP84_14735</name>
</gene>
<dbReference type="SUPFAM" id="SSF51735">
    <property type="entry name" value="NAD(P)-binding Rossmann-fold domains"/>
    <property type="match status" value="1"/>
</dbReference>
<sequence length="354" mass="39102">MSVECFVTGGSGFVGQHLLARLSATGHKTWVLMRTPANIQRLREQVGRLGGNPACIHAVEGDISREGLGLSEADQQRVSSASVAFHLAAEFSWGLTMERAREVNVQGALRVARLAASQRIRLLMVGGFMLQNLGHLASIGVDHECPENTNWPTVYGHAGGYEGSKLESHFAVIRYMQDAGADYTIVHPATVCGHSESGHILEGQPLTELIRNLAQGRFKAIPGSTRHWLPLVSVDYLVTMMTCAAFDPSMANQQILALYEHTPNLQGMLEQIAKTLNIKAPRRHVAIRLLKWLLTIPGLAARFAISTESLNFIQTQRFDMSLSRQLELKYQLAHPDMARTLEKTVQYVKGYLSH</sequence>
<dbReference type="InterPro" id="IPR013120">
    <property type="entry name" value="FAR_NAD-bd"/>
</dbReference>
<accession>A0A2S3X745</accession>
<dbReference type="Pfam" id="PF07993">
    <property type="entry name" value="NAD_binding_4"/>
    <property type="match status" value="1"/>
</dbReference>
<reference evidence="2 3" key="1">
    <citation type="submission" date="2016-08" db="EMBL/GenBank/DDBJ databases">
        <authorList>
            <person name="Seilhamer J.J."/>
        </authorList>
    </citation>
    <scope>NUCLEOTIDE SEQUENCE [LARGE SCALE GENOMIC DNA]</scope>
    <source>
        <strain evidence="2 3">KH-21-114</strain>
    </source>
</reference>
<dbReference type="Gene3D" id="3.40.50.720">
    <property type="entry name" value="NAD(P)-binding Rossmann-like Domain"/>
    <property type="match status" value="1"/>
</dbReference>
<organism evidence="2 3">
    <name type="scientific">Pseudomonas putida</name>
    <name type="common">Arthrobacter siderocapsulatus</name>
    <dbReference type="NCBI Taxonomy" id="303"/>
    <lineage>
        <taxon>Bacteria</taxon>
        <taxon>Pseudomonadati</taxon>
        <taxon>Pseudomonadota</taxon>
        <taxon>Gammaproteobacteria</taxon>
        <taxon>Pseudomonadales</taxon>
        <taxon>Pseudomonadaceae</taxon>
        <taxon>Pseudomonas</taxon>
    </lineage>
</organism>
<reference evidence="2 3" key="2">
    <citation type="submission" date="2018-03" db="EMBL/GenBank/DDBJ databases">
        <title>Draft genome of Pseudomonas putida strain KH-21-114.</title>
        <authorList>
            <person name="Yoshizawa S."/>
            <person name="Khan N.H."/>
            <person name="Nishimura M."/>
            <person name="Chiura H.X."/>
            <person name="Ogura Y."/>
            <person name="Hayashi T."/>
            <person name="Kogure K."/>
        </authorList>
    </citation>
    <scope>NUCLEOTIDE SEQUENCE [LARGE SCALE GENOMIC DNA]</scope>
    <source>
        <strain evidence="2 3">KH-21-114</strain>
    </source>
</reference>
<dbReference type="PANTHER" id="PTHR43245">
    <property type="entry name" value="BIFUNCTIONAL POLYMYXIN RESISTANCE PROTEIN ARNA"/>
    <property type="match status" value="1"/>
</dbReference>
<proteinExistence type="predicted"/>
<dbReference type="InterPro" id="IPR050177">
    <property type="entry name" value="Lipid_A_modif_metabolic_enz"/>
</dbReference>
<dbReference type="CDD" id="cd05263">
    <property type="entry name" value="MupV_like_SDR_e"/>
    <property type="match status" value="1"/>
</dbReference>
<dbReference type="AlphaFoldDB" id="A0A2S3X745"/>
<dbReference type="RefSeq" id="WP_103447687.1">
    <property type="nucleotide sequence ID" value="NZ_MINH01000019.1"/>
</dbReference>
<evidence type="ECO:0000313" key="3">
    <source>
        <dbReference type="Proteomes" id="UP000237230"/>
    </source>
</evidence>
<dbReference type="OrthoDB" id="9803010at2"/>
<dbReference type="InterPro" id="IPR036291">
    <property type="entry name" value="NAD(P)-bd_dom_sf"/>
</dbReference>
<feature type="domain" description="Thioester reductase (TE)" evidence="1">
    <location>
        <begin position="7"/>
        <end position="241"/>
    </location>
</feature>
<comment type="caution">
    <text evidence="2">The sequence shown here is derived from an EMBL/GenBank/DDBJ whole genome shotgun (WGS) entry which is preliminary data.</text>
</comment>
<evidence type="ECO:0000313" key="2">
    <source>
        <dbReference type="EMBL" id="POG10928.1"/>
    </source>
</evidence>
<evidence type="ECO:0000259" key="1">
    <source>
        <dbReference type="Pfam" id="PF07993"/>
    </source>
</evidence>